<dbReference type="EMBL" id="JADKGK010000020">
    <property type="protein sequence ID" value="MBL0004307.1"/>
    <property type="molecule type" value="Genomic_DNA"/>
</dbReference>
<name>A0A935IKW9_9MICO</name>
<dbReference type="Proteomes" id="UP000886632">
    <property type="component" value="Unassembled WGS sequence"/>
</dbReference>
<dbReference type="GO" id="GO:0005737">
    <property type="term" value="C:cytoplasm"/>
    <property type="evidence" value="ECO:0007669"/>
    <property type="project" value="TreeGrafter"/>
</dbReference>
<evidence type="ECO:0000259" key="1">
    <source>
        <dbReference type="Pfam" id="PF01636"/>
    </source>
</evidence>
<dbReference type="AlphaFoldDB" id="A0A935IKW9"/>
<dbReference type="EMBL" id="JADJIB010000004">
    <property type="protein sequence ID" value="MBK7273989.1"/>
    <property type="molecule type" value="Genomic_DNA"/>
</dbReference>
<comment type="caution">
    <text evidence="2">The sequence shown here is derived from an EMBL/GenBank/DDBJ whole genome shotgun (WGS) entry which is preliminary data.</text>
</comment>
<protein>
    <submittedName>
        <fullName evidence="2">Phosphotransferase family protein</fullName>
    </submittedName>
</protein>
<organism evidence="2 4">
    <name type="scientific">Candidatus Phosphoribacter hodrii</name>
    <dbReference type="NCBI Taxonomy" id="2953743"/>
    <lineage>
        <taxon>Bacteria</taxon>
        <taxon>Bacillati</taxon>
        <taxon>Actinomycetota</taxon>
        <taxon>Actinomycetes</taxon>
        <taxon>Micrococcales</taxon>
        <taxon>Dermatophilaceae</taxon>
        <taxon>Candidatus Phosphoribacter</taxon>
    </lineage>
</organism>
<dbReference type="Gene3D" id="3.90.1200.10">
    <property type="match status" value="1"/>
</dbReference>
<reference evidence="2 4" key="1">
    <citation type="submission" date="2020-10" db="EMBL/GenBank/DDBJ databases">
        <title>Connecting structure to function with the recovery of over 1000 high-quality activated sludge metagenome-assembled genomes encoding full-length rRNA genes using long-read sequencing.</title>
        <authorList>
            <person name="Singleton C.M."/>
            <person name="Petriglieri F."/>
            <person name="Kristensen J.M."/>
            <person name="Kirkegaard R.H."/>
            <person name="Michaelsen T.Y."/>
            <person name="Andersen M.H."/>
            <person name="Karst S.M."/>
            <person name="Dueholm M.S."/>
            <person name="Nielsen P.H."/>
            <person name="Albertsen M."/>
        </authorList>
    </citation>
    <scope>NUCLEOTIDE SEQUENCE [LARGE SCALE GENOMIC DNA]</scope>
    <source>
        <strain evidence="2">Ega_18-Q3-R5-49_MAXAC.001</strain>
        <strain evidence="3">Ribe_18-Q3-R11-54_MAXAC.001</strain>
    </source>
</reference>
<sequence>MIVDSTLARLLDEIPCLSGQPREVTELPGGLTNHNYRVRTATADVVVRVSPPGTDLLAVDREVEHHNSAAAAAAGVGAPVIDYLPGRGVLVVGFLTARTYSEDDVAANLPRIAAALRRLHAGPPFVGRLDMFALQRRYLALAHERGMCMPSGYDSLAPVVARAEAALAAYPEPLVPCHNDLLAANFLDDGQDVRIIDYEYSGLNEPAFELGNIAQESGLSDAALVGLVEAYYPHADARLLARARTWRAISGYGWTLWGVIQHHVSGIDADFWGWATHKYDTAATLLRDSAFVDTLSVAAAAPAPTPRAPA</sequence>
<feature type="domain" description="Aminoglycoside phosphotransferase" evidence="1">
    <location>
        <begin position="24"/>
        <end position="232"/>
    </location>
</feature>
<dbReference type="InterPro" id="IPR011009">
    <property type="entry name" value="Kinase-like_dom_sf"/>
</dbReference>
<dbReference type="Pfam" id="PF01636">
    <property type="entry name" value="APH"/>
    <property type="match status" value="1"/>
</dbReference>
<dbReference type="Proteomes" id="UP000726105">
    <property type="component" value="Unassembled WGS sequence"/>
</dbReference>
<evidence type="ECO:0000313" key="4">
    <source>
        <dbReference type="Proteomes" id="UP000726105"/>
    </source>
</evidence>
<dbReference type="GO" id="GO:0004305">
    <property type="term" value="F:ethanolamine kinase activity"/>
    <property type="evidence" value="ECO:0007669"/>
    <property type="project" value="TreeGrafter"/>
</dbReference>
<dbReference type="PANTHER" id="PTHR22603">
    <property type="entry name" value="CHOLINE/ETHANOALAMINE KINASE"/>
    <property type="match status" value="1"/>
</dbReference>
<evidence type="ECO:0000313" key="3">
    <source>
        <dbReference type="EMBL" id="MBL0004307.1"/>
    </source>
</evidence>
<dbReference type="CDD" id="cd05151">
    <property type="entry name" value="ChoK-like"/>
    <property type="match status" value="1"/>
</dbReference>
<gene>
    <name evidence="2" type="ORF">IPI13_12740</name>
    <name evidence="3" type="ORF">IPP00_10080</name>
</gene>
<dbReference type="PANTHER" id="PTHR22603:SF66">
    <property type="entry name" value="ETHANOLAMINE KINASE"/>
    <property type="match status" value="1"/>
</dbReference>
<dbReference type="GO" id="GO:0006646">
    <property type="term" value="P:phosphatidylethanolamine biosynthetic process"/>
    <property type="evidence" value="ECO:0007669"/>
    <property type="project" value="TreeGrafter"/>
</dbReference>
<dbReference type="Gene3D" id="3.30.200.20">
    <property type="entry name" value="Phosphorylase Kinase, domain 1"/>
    <property type="match status" value="1"/>
</dbReference>
<accession>A0A935IKW9</accession>
<dbReference type="InterPro" id="IPR002575">
    <property type="entry name" value="Aminoglycoside_PTrfase"/>
</dbReference>
<proteinExistence type="predicted"/>
<evidence type="ECO:0000313" key="2">
    <source>
        <dbReference type="EMBL" id="MBK7273989.1"/>
    </source>
</evidence>
<dbReference type="SUPFAM" id="SSF56112">
    <property type="entry name" value="Protein kinase-like (PK-like)"/>
    <property type="match status" value="1"/>
</dbReference>